<protein>
    <submittedName>
        <fullName evidence="1">Uncharacterized protein</fullName>
    </submittedName>
</protein>
<gene>
    <name evidence="1" type="ORF">LY89DRAFT_715021</name>
</gene>
<dbReference type="AlphaFoldDB" id="A0A194XQM0"/>
<keyword evidence="2" id="KW-1185">Reference proteome</keyword>
<dbReference type="STRING" id="149040.A0A194XQM0"/>
<accession>A0A194XQM0</accession>
<proteinExistence type="predicted"/>
<evidence type="ECO:0000313" key="1">
    <source>
        <dbReference type="EMBL" id="KUJ22017.1"/>
    </source>
</evidence>
<dbReference type="GeneID" id="28827899"/>
<evidence type="ECO:0000313" key="2">
    <source>
        <dbReference type="Proteomes" id="UP000070700"/>
    </source>
</evidence>
<sequence length="304" mass="34468">MSRIPFGGLPLGYGRISSLPGQVPYAYPPLLPAGQLGGLLGQRAALGGLALQRAYGGISNDLAPRPGALTAYQRQSLYPECLCRDCSDLPRHSEDECAYLRHRLKYGRHETSCHSSDHNDHRRGLNYKLKDIVIRGKAFSVRASYLQDQVKFEKDLVSFLDKKSDEEVPMRVVDMLVAFINKEEYCNYDPLDEATLCILASNVGAKSVVEHSLNEIKKQDREVTAGNVVDIIITIMLSSNVPDKLKEWLQQYLDAPGRWIEVNTLPDFQRKIYFELPETYMDLERMLGYREERKLNRGRIISSS</sequence>
<reference evidence="1 2" key="1">
    <citation type="submission" date="2015-10" db="EMBL/GenBank/DDBJ databases">
        <title>Full genome of DAOMC 229536 Phialocephala scopiformis, a fungal endophyte of spruce producing the potent anti-insectan compound rugulosin.</title>
        <authorList>
            <consortium name="DOE Joint Genome Institute"/>
            <person name="Walker A.K."/>
            <person name="Frasz S.L."/>
            <person name="Seifert K.A."/>
            <person name="Miller J.D."/>
            <person name="Mondo S.J."/>
            <person name="Labutti K."/>
            <person name="Lipzen A."/>
            <person name="Dockter R."/>
            <person name="Kennedy M."/>
            <person name="Grigoriev I.V."/>
            <person name="Spatafora J.W."/>
        </authorList>
    </citation>
    <scope>NUCLEOTIDE SEQUENCE [LARGE SCALE GENOMIC DNA]</scope>
    <source>
        <strain evidence="1 2">CBS 120377</strain>
    </source>
</reference>
<name>A0A194XQM0_MOLSC</name>
<dbReference type="InParanoid" id="A0A194XQM0"/>
<dbReference type="RefSeq" id="XP_018076372.1">
    <property type="nucleotide sequence ID" value="XM_018218173.1"/>
</dbReference>
<dbReference type="Proteomes" id="UP000070700">
    <property type="component" value="Unassembled WGS sequence"/>
</dbReference>
<dbReference type="KEGG" id="psco:LY89DRAFT_715021"/>
<dbReference type="EMBL" id="KQ947407">
    <property type="protein sequence ID" value="KUJ22017.1"/>
    <property type="molecule type" value="Genomic_DNA"/>
</dbReference>
<dbReference type="OrthoDB" id="3509960at2759"/>
<organism evidence="1 2">
    <name type="scientific">Mollisia scopiformis</name>
    <name type="common">Conifer needle endophyte fungus</name>
    <name type="synonym">Phialocephala scopiformis</name>
    <dbReference type="NCBI Taxonomy" id="149040"/>
    <lineage>
        <taxon>Eukaryota</taxon>
        <taxon>Fungi</taxon>
        <taxon>Dikarya</taxon>
        <taxon>Ascomycota</taxon>
        <taxon>Pezizomycotina</taxon>
        <taxon>Leotiomycetes</taxon>
        <taxon>Helotiales</taxon>
        <taxon>Mollisiaceae</taxon>
        <taxon>Mollisia</taxon>
    </lineage>
</organism>